<feature type="transmembrane region" description="Helical" evidence="2">
    <location>
        <begin position="169"/>
        <end position="191"/>
    </location>
</feature>
<proteinExistence type="predicted"/>
<reference evidence="3" key="1">
    <citation type="submission" date="2023-06" db="EMBL/GenBank/DDBJ databases">
        <title>Genome-scale phylogeny and comparative genomics of the fungal order Sordariales.</title>
        <authorList>
            <consortium name="Lawrence Berkeley National Laboratory"/>
            <person name="Hensen N."/>
            <person name="Bonometti L."/>
            <person name="Westerberg I."/>
            <person name="Brannstrom I.O."/>
            <person name="Guillou S."/>
            <person name="Cros-Aarteil S."/>
            <person name="Calhoun S."/>
            <person name="Haridas S."/>
            <person name="Kuo A."/>
            <person name="Mondo S."/>
            <person name="Pangilinan J."/>
            <person name="Riley R."/>
            <person name="LaButti K."/>
            <person name="Andreopoulos B."/>
            <person name="Lipzen A."/>
            <person name="Chen C."/>
            <person name="Yanf M."/>
            <person name="Daum C."/>
            <person name="Ng V."/>
            <person name="Clum A."/>
            <person name="Steindorff A."/>
            <person name="Ohm R."/>
            <person name="Martin F."/>
            <person name="Silar P."/>
            <person name="Natvig D."/>
            <person name="Lalanne C."/>
            <person name="Gautier V."/>
            <person name="Ament-velasquez S.L."/>
            <person name="Kruys A."/>
            <person name="Hutchinson M.I."/>
            <person name="Powell A.J."/>
            <person name="Barry K."/>
            <person name="Miller A.N."/>
            <person name="Grigoriev I.V."/>
            <person name="Debuchy R."/>
            <person name="Gladieux P."/>
            <person name="Thoren M.H."/>
            <person name="Johannesson H."/>
        </authorList>
    </citation>
    <scope>NUCLEOTIDE SEQUENCE</scope>
    <source>
        <strain evidence="3">SMH3391-2</strain>
    </source>
</reference>
<keyword evidence="2" id="KW-0472">Membrane</keyword>
<feature type="region of interest" description="Disordered" evidence="1">
    <location>
        <begin position="253"/>
        <end position="290"/>
    </location>
</feature>
<dbReference type="EMBL" id="JAULSR010000001">
    <property type="protein sequence ID" value="KAK0636080.1"/>
    <property type="molecule type" value="Genomic_DNA"/>
</dbReference>
<keyword evidence="4" id="KW-1185">Reference proteome</keyword>
<evidence type="ECO:0000313" key="4">
    <source>
        <dbReference type="Proteomes" id="UP001174934"/>
    </source>
</evidence>
<feature type="transmembrane region" description="Helical" evidence="2">
    <location>
        <begin position="94"/>
        <end position="116"/>
    </location>
</feature>
<feature type="transmembrane region" description="Helical" evidence="2">
    <location>
        <begin position="59"/>
        <end position="82"/>
    </location>
</feature>
<keyword evidence="2" id="KW-1133">Transmembrane helix</keyword>
<name>A0AA40CF88_9PEZI</name>
<feature type="transmembrane region" description="Helical" evidence="2">
    <location>
        <begin position="128"/>
        <end position="149"/>
    </location>
</feature>
<evidence type="ECO:0000256" key="2">
    <source>
        <dbReference type="SAM" id="Phobius"/>
    </source>
</evidence>
<comment type="caution">
    <text evidence="3">The sequence shown here is derived from an EMBL/GenBank/DDBJ whole genome shotgun (WGS) entry which is preliminary data.</text>
</comment>
<organism evidence="3 4">
    <name type="scientific">Bombardia bombarda</name>
    <dbReference type="NCBI Taxonomy" id="252184"/>
    <lineage>
        <taxon>Eukaryota</taxon>
        <taxon>Fungi</taxon>
        <taxon>Dikarya</taxon>
        <taxon>Ascomycota</taxon>
        <taxon>Pezizomycotina</taxon>
        <taxon>Sordariomycetes</taxon>
        <taxon>Sordariomycetidae</taxon>
        <taxon>Sordariales</taxon>
        <taxon>Lasiosphaeriaceae</taxon>
        <taxon>Bombardia</taxon>
    </lineage>
</organism>
<dbReference type="AlphaFoldDB" id="A0AA40CF88"/>
<protein>
    <submittedName>
        <fullName evidence="3">Uncharacterized protein</fullName>
    </submittedName>
</protein>
<evidence type="ECO:0000313" key="3">
    <source>
        <dbReference type="EMBL" id="KAK0636080.1"/>
    </source>
</evidence>
<gene>
    <name evidence="3" type="ORF">B0T17DRAFT_67537</name>
</gene>
<keyword evidence="2" id="KW-0812">Transmembrane</keyword>
<feature type="compositionally biased region" description="Low complexity" evidence="1">
    <location>
        <begin position="253"/>
        <end position="272"/>
    </location>
</feature>
<evidence type="ECO:0000256" key="1">
    <source>
        <dbReference type="SAM" id="MobiDB-lite"/>
    </source>
</evidence>
<dbReference type="Proteomes" id="UP001174934">
    <property type="component" value="Unassembled WGS sequence"/>
</dbReference>
<feature type="compositionally biased region" description="Polar residues" evidence="1">
    <location>
        <begin position="276"/>
        <end position="290"/>
    </location>
</feature>
<accession>A0AA40CF88</accession>
<sequence>MRNTLRRPPPRPQPAFNPIVESWLDSLPPSTTKPSPEELKQWKLDDVGGQRRGWFITNIVLRAVSLLFALAIFAITLSIITIRWTAASTKDRLASALAVSLLIVAWNTAEFITTCCRRGRGITPNAHVWMDGLLFIGAATATGIILVDIIIDFAGRSYSSLEDILSREIAMVCFLIVLMIIHSFLFFFVVCNRIDKRDKKNTAPRIMYLPTGEPVVVTTRPVQAATKQTSGVRPVELTRFNTATAIAIPAMTAPPSASASGPARGPAPAVGPHTRPTLNVHSHSSQPSTTITAEHQLGAITQQSPTATSPRSLARDGYAEPFRQGVPPRKPVAGASVGTHYAVPWPGTEYLPDEAERARAARGEAQAQWMTLHGMHLKG</sequence>